<gene>
    <name evidence="7" type="ORF">ARMA_0682</name>
    <name evidence="8" type="ORF">SE16_14310</name>
</gene>
<evidence type="ECO:0000256" key="4">
    <source>
        <dbReference type="ARBA" id="ARBA00022842"/>
    </source>
</evidence>
<dbReference type="SUPFAM" id="SSF88723">
    <property type="entry name" value="PIN domain-like"/>
    <property type="match status" value="1"/>
</dbReference>
<dbReference type="EMBL" id="LGKN01000009">
    <property type="protein sequence ID" value="KPL86456.1"/>
    <property type="molecule type" value="Genomic_DNA"/>
</dbReference>
<organism evidence="7 9">
    <name type="scientific">Ardenticatena maritima</name>
    <dbReference type="NCBI Taxonomy" id="872965"/>
    <lineage>
        <taxon>Bacteria</taxon>
        <taxon>Bacillati</taxon>
        <taxon>Chloroflexota</taxon>
        <taxon>Ardenticatenia</taxon>
        <taxon>Ardenticatenales</taxon>
        <taxon>Ardenticatenaceae</taxon>
        <taxon>Ardenticatena</taxon>
    </lineage>
</organism>
<dbReference type="CDD" id="cd09877">
    <property type="entry name" value="PIN_YacL-like"/>
    <property type="match status" value="1"/>
</dbReference>
<dbReference type="GO" id="GO:0016787">
    <property type="term" value="F:hydrolase activity"/>
    <property type="evidence" value="ECO:0007669"/>
    <property type="project" value="UniProtKB-KW"/>
</dbReference>
<dbReference type="PROSITE" id="PS50926">
    <property type="entry name" value="TRAM"/>
    <property type="match status" value="1"/>
</dbReference>
<protein>
    <submittedName>
        <fullName evidence="8">Twitching motility protein PilT</fullName>
    </submittedName>
</protein>
<feature type="transmembrane region" description="Helical" evidence="5">
    <location>
        <begin position="76"/>
        <end position="95"/>
    </location>
</feature>
<accession>A0A0M8K7V8</accession>
<dbReference type="PANTHER" id="PTHR11603:SF147">
    <property type="entry name" value="MEMBRANE PROTEIN"/>
    <property type="match status" value="1"/>
</dbReference>
<comment type="caution">
    <text evidence="7">The sequence shown here is derived from an EMBL/GenBank/DDBJ whole genome shotgun (WGS) entry which is preliminary data.</text>
</comment>
<feature type="transmembrane region" description="Helical" evidence="5">
    <location>
        <begin position="38"/>
        <end position="56"/>
    </location>
</feature>
<evidence type="ECO:0000256" key="2">
    <source>
        <dbReference type="ARBA" id="ARBA00022722"/>
    </source>
</evidence>
<dbReference type="InterPro" id="IPR002792">
    <property type="entry name" value="TRAM_dom"/>
</dbReference>
<dbReference type="RefSeq" id="WP_054492193.1">
    <property type="nucleotide sequence ID" value="NZ_BBZA01000038.1"/>
</dbReference>
<comment type="cofactor">
    <cofactor evidence="1">
        <name>Mg(2+)</name>
        <dbReference type="ChEBI" id="CHEBI:18420"/>
    </cofactor>
</comment>
<dbReference type="Gene3D" id="3.40.50.1010">
    <property type="entry name" value="5'-nuclease"/>
    <property type="match status" value="1"/>
</dbReference>
<keyword evidence="9" id="KW-1185">Reference proteome</keyword>
<evidence type="ECO:0000259" key="6">
    <source>
        <dbReference type="PROSITE" id="PS50926"/>
    </source>
</evidence>
<name>A0A0M8K7V8_9CHLR</name>
<keyword evidence="3" id="KW-0378">Hydrolase</keyword>
<feature type="transmembrane region" description="Helical" evidence="5">
    <location>
        <begin position="5"/>
        <end position="26"/>
    </location>
</feature>
<sequence length="348" mass="38046">MSIEFYIRLVGALVSAVLGLIVALNLSRIGQSEDVRAVLVFTLVGFGLGLLVTPYFTTRPFRWLRAKIKQVPASYFLYGTIGLVVGLIIAALLSLPLSLLPPPLGNFLPVVVAVLFGYVGVAVMIMRERDLAATVRTRFLGDRGKRYVLLDTSVIIDGRIADITRTGFIDATLLVPRFVLNELQHIADSPDPLRRKRGRRGLEMLNKMMQESSVPIEITDEDVPDLTEVDSKLVALAQRLGAAIITNDYNLNRVAAVQGVRVLNINELANALRPVVIPGETITVTLIQEGKEPGQGVGYLDDGTMVVVENGRDFIGQTVDVVVTRMLQTVAGRMIFAQVPEPHTQPNP</sequence>
<dbReference type="PATRIC" id="fig|872965.6.peg.2510"/>
<evidence type="ECO:0000313" key="8">
    <source>
        <dbReference type="EMBL" id="KPL86456.1"/>
    </source>
</evidence>
<dbReference type="Proteomes" id="UP000037784">
    <property type="component" value="Unassembled WGS sequence"/>
</dbReference>
<reference evidence="7 9" key="1">
    <citation type="journal article" date="2015" name="Genome Announc.">
        <title>Draft Genome Sequence of a Heterotrophic Facultative Anaerobic Thermophilic Bacterium, Ardenticatena maritima Strain 110ST.</title>
        <authorList>
            <person name="Kawaichi S."/>
            <person name="Yoshida T."/>
            <person name="Sako Y."/>
            <person name="Nakamura R."/>
        </authorList>
    </citation>
    <scope>NUCLEOTIDE SEQUENCE [LARGE SCALE GENOMIC DNA]</scope>
    <source>
        <strain evidence="7 9">110S</strain>
    </source>
</reference>
<dbReference type="STRING" id="872965.SE16_14310"/>
<reference evidence="9" key="3">
    <citation type="submission" date="2015-08" db="EMBL/GenBank/DDBJ databases">
        <title>Draft Genome Sequence of a Heterotrophic Facultative Anaerobic Bacterium Ardenticatena maritima Strain 110S.</title>
        <authorList>
            <person name="Kawaichi S."/>
            <person name="Yoshida T."/>
            <person name="Sako Y."/>
            <person name="Nakamura R."/>
        </authorList>
    </citation>
    <scope>NUCLEOTIDE SEQUENCE [LARGE SCALE GENOMIC DNA]</scope>
    <source>
        <strain evidence="9">110S</strain>
    </source>
</reference>
<dbReference type="InterPro" id="IPR029060">
    <property type="entry name" value="PIN-like_dom_sf"/>
</dbReference>
<keyword evidence="5" id="KW-0812">Transmembrane</keyword>
<dbReference type="PANTHER" id="PTHR11603">
    <property type="entry name" value="AAA FAMILY ATPASE"/>
    <property type="match status" value="1"/>
</dbReference>
<evidence type="ECO:0000256" key="1">
    <source>
        <dbReference type="ARBA" id="ARBA00001946"/>
    </source>
</evidence>
<dbReference type="OrthoDB" id="9780734at2"/>
<keyword evidence="5" id="KW-1133">Transmembrane helix</keyword>
<reference evidence="8 10" key="2">
    <citation type="submission" date="2015-07" db="EMBL/GenBank/DDBJ databases">
        <title>Whole genome sequence of Ardenticatena maritima DSM 23922.</title>
        <authorList>
            <person name="Hemp J."/>
            <person name="Ward L.M."/>
            <person name="Pace L.A."/>
            <person name="Fischer W.W."/>
        </authorList>
    </citation>
    <scope>NUCLEOTIDE SEQUENCE [LARGE SCALE GENOMIC DNA]</scope>
    <source>
        <strain evidence="8 10">110S</strain>
    </source>
</reference>
<dbReference type="AlphaFoldDB" id="A0A0M8K7V8"/>
<keyword evidence="4" id="KW-0460">Magnesium</keyword>
<evidence type="ECO:0000256" key="5">
    <source>
        <dbReference type="SAM" id="Phobius"/>
    </source>
</evidence>
<dbReference type="InterPro" id="IPR002716">
    <property type="entry name" value="PIN_dom"/>
</dbReference>
<keyword evidence="2" id="KW-0540">Nuclease</keyword>
<evidence type="ECO:0000313" key="7">
    <source>
        <dbReference type="EMBL" id="GAP62259.1"/>
    </source>
</evidence>
<dbReference type="FunCoup" id="A0A0M8K7V8">
    <property type="interactions" value="12"/>
</dbReference>
<dbReference type="SMART" id="SM00670">
    <property type="entry name" value="PINc"/>
    <property type="match status" value="1"/>
</dbReference>
<dbReference type="EMBL" id="BBZA01000038">
    <property type="protein sequence ID" value="GAP62259.1"/>
    <property type="molecule type" value="Genomic_DNA"/>
</dbReference>
<evidence type="ECO:0000313" key="9">
    <source>
        <dbReference type="Proteomes" id="UP000037784"/>
    </source>
</evidence>
<dbReference type="GO" id="GO:0004518">
    <property type="term" value="F:nuclease activity"/>
    <property type="evidence" value="ECO:0007669"/>
    <property type="project" value="UniProtKB-KW"/>
</dbReference>
<keyword evidence="5" id="KW-0472">Membrane</keyword>
<evidence type="ECO:0000256" key="3">
    <source>
        <dbReference type="ARBA" id="ARBA00022801"/>
    </source>
</evidence>
<feature type="transmembrane region" description="Helical" evidence="5">
    <location>
        <begin position="107"/>
        <end position="126"/>
    </location>
</feature>
<dbReference type="InterPro" id="IPR052041">
    <property type="entry name" value="Nucleic_acid_metab_PIN/TRAM"/>
</dbReference>
<proteinExistence type="predicted"/>
<dbReference type="Pfam" id="PF01938">
    <property type="entry name" value="TRAM"/>
    <property type="match status" value="1"/>
</dbReference>
<evidence type="ECO:0000313" key="10">
    <source>
        <dbReference type="Proteomes" id="UP000050502"/>
    </source>
</evidence>
<dbReference type="InParanoid" id="A0A0M8K7V8"/>
<feature type="domain" description="TRAM" evidence="6">
    <location>
        <begin position="275"/>
        <end position="336"/>
    </location>
</feature>
<dbReference type="Pfam" id="PF01850">
    <property type="entry name" value="PIN"/>
    <property type="match status" value="1"/>
</dbReference>
<dbReference type="Proteomes" id="UP000050502">
    <property type="component" value="Unassembled WGS sequence"/>
</dbReference>